<evidence type="ECO:0000259" key="3">
    <source>
        <dbReference type="Pfam" id="PF01464"/>
    </source>
</evidence>
<dbReference type="PROSITE" id="PS00922">
    <property type="entry name" value="TRANSGLYCOSYLASE"/>
    <property type="match status" value="1"/>
</dbReference>
<dbReference type="CDD" id="cd13401">
    <property type="entry name" value="Slt70-like"/>
    <property type="match status" value="1"/>
</dbReference>
<reference evidence="6" key="1">
    <citation type="submission" date="2017-01" db="EMBL/GenBank/DDBJ databases">
        <authorList>
            <person name="Varghese N."/>
            <person name="Submissions S."/>
        </authorList>
    </citation>
    <scope>NUCLEOTIDE SEQUENCE [LARGE SCALE GENOMIC DNA]</scope>
    <source>
        <strain evidence="6">DSM 24913</strain>
    </source>
</reference>
<dbReference type="Gene3D" id="1.25.20.10">
    <property type="entry name" value="Bacterial muramidases"/>
    <property type="match status" value="1"/>
</dbReference>
<dbReference type="InterPro" id="IPR000189">
    <property type="entry name" value="Transglyc_AS"/>
</dbReference>
<evidence type="ECO:0000259" key="4">
    <source>
        <dbReference type="Pfam" id="PF14718"/>
    </source>
</evidence>
<dbReference type="GO" id="GO:0042597">
    <property type="term" value="C:periplasmic space"/>
    <property type="evidence" value="ECO:0007669"/>
    <property type="project" value="InterPro"/>
</dbReference>
<dbReference type="GO" id="GO:0016020">
    <property type="term" value="C:membrane"/>
    <property type="evidence" value="ECO:0007669"/>
    <property type="project" value="InterPro"/>
</dbReference>
<protein>
    <submittedName>
        <fullName evidence="5">Soluble lytic murein transglycosylase</fullName>
    </submittedName>
</protein>
<keyword evidence="6" id="KW-1185">Reference proteome</keyword>
<proteinExistence type="inferred from homology"/>
<feature type="domain" description="Transglycosylase SLT" evidence="3">
    <location>
        <begin position="513"/>
        <end position="622"/>
    </location>
</feature>
<evidence type="ECO:0000313" key="6">
    <source>
        <dbReference type="Proteomes" id="UP000185639"/>
    </source>
</evidence>
<dbReference type="Pfam" id="PF01464">
    <property type="entry name" value="SLT"/>
    <property type="match status" value="1"/>
</dbReference>
<evidence type="ECO:0000313" key="5">
    <source>
        <dbReference type="EMBL" id="SIS79021.1"/>
    </source>
</evidence>
<dbReference type="Gene3D" id="1.10.530.10">
    <property type="match status" value="1"/>
</dbReference>
<dbReference type="GO" id="GO:0004553">
    <property type="term" value="F:hydrolase activity, hydrolyzing O-glycosyl compounds"/>
    <property type="evidence" value="ECO:0007669"/>
    <property type="project" value="InterPro"/>
</dbReference>
<evidence type="ECO:0000256" key="1">
    <source>
        <dbReference type="ARBA" id="ARBA00007734"/>
    </source>
</evidence>
<dbReference type="GO" id="GO:0000270">
    <property type="term" value="P:peptidoglycan metabolic process"/>
    <property type="evidence" value="ECO:0007669"/>
    <property type="project" value="InterPro"/>
</dbReference>
<dbReference type="InterPro" id="IPR023346">
    <property type="entry name" value="Lysozyme-like_dom_sf"/>
</dbReference>
<dbReference type="SUPFAM" id="SSF53955">
    <property type="entry name" value="Lysozyme-like"/>
    <property type="match status" value="1"/>
</dbReference>
<dbReference type="PANTHER" id="PTHR37423:SF5">
    <property type="entry name" value="SOLUBLE LYTIC MUREIN TRANSGLYCOSYLASE"/>
    <property type="match status" value="1"/>
</dbReference>
<name>A0A1N7LZ83_9GAMM</name>
<gene>
    <name evidence="5" type="ORF">SAMN05421686_104311</name>
</gene>
<dbReference type="Proteomes" id="UP000185639">
    <property type="component" value="Unassembled WGS sequence"/>
</dbReference>
<keyword evidence="2" id="KW-0732">Signal</keyword>
<dbReference type="InterPro" id="IPR037061">
    <property type="entry name" value="Lytic_TGlycoase_superhlx_L_sf"/>
</dbReference>
<dbReference type="AlphaFoldDB" id="A0A1N7LZ83"/>
<dbReference type="Pfam" id="PF14718">
    <property type="entry name" value="SLT_L"/>
    <property type="match status" value="1"/>
</dbReference>
<evidence type="ECO:0000256" key="2">
    <source>
        <dbReference type="ARBA" id="ARBA00022729"/>
    </source>
</evidence>
<dbReference type="InterPro" id="IPR008939">
    <property type="entry name" value="Lytic_TGlycosylase_superhlx_U"/>
</dbReference>
<accession>A0A1N7LZ83</accession>
<dbReference type="EMBL" id="FTOH01000004">
    <property type="protein sequence ID" value="SIS79021.1"/>
    <property type="molecule type" value="Genomic_DNA"/>
</dbReference>
<comment type="similarity">
    <text evidence="1">Belongs to the transglycosylase Slt family.</text>
</comment>
<dbReference type="STRING" id="484498.SAMN05421686_104311"/>
<feature type="domain" description="Lytic transglycosylase superhelical linker" evidence="4">
    <location>
        <begin position="436"/>
        <end position="499"/>
    </location>
</feature>
<dbReference type="PANTHER" id="PTHR37423">
    <property type="entry name" value="SOLUBLE LYTIC MUREIN TRANSGLYCOSYLASE-RELATED"/>
    <property type="match status" value="1"/>
</dbReference>
<dbReference type="SUPFAM" id="SSF48435">
    <property type="entry name" value="Bacterial muramidases"/>
    <property type="match status" value="1"/>
</dbReference>
<organism evidence="5 6">
    <name type="scientific">Thalassolituus maritimus</name>
    <dbReference type="NCBI Taxonomy" id="484498"/>
    <lineage>
        <taxon>Bacteria</taxon>
        <taxon>Pseudomonadati</taxon>
        <taxon>Pseudomonadota</taxon>
        <taxon>Gammaproteobacteria</taxon>
        <taxon>Oceanospirillales</taxon>
        <taxon>Oceanospirillaceae</taxon>
        <taxon>Thalassolituus</taxon>
    </lineage>
</organism>
<dbReference type="InterPro" id="IPR008258">
    <property type="entry name" value="Transglycosylase_SLT_dom_1"/>
</dbReference>
<dbReference type="InterPro" id="IPR012289">
    <property type="entry name" value="Lytic_TGlycosylase_superhlx_L"/>
</dbReference>
<dbReference type="Gene3D" id="1.10.1240.20">
    <property type="entry name" value="Lytic transglycosylase, superhelical linker domain"/>
    <property type="match status" value="1"/>
</dbReference>
<dbReference type="GO" id="GO:0008933">
    <property type="term" value="F:peptidoglycan lytic transglycosylase activity"/>
    <property type="evidence" value="ECO:0007669"/>
    <property type="project" value="InterPro"/>
</dbReference>
<sequence length="686" mass="77011">MSVTESNQRCGLCQITIGIVSSWNIITNLYRQSLFGVFAKPMSKTYLQVVTGLFLGLLSITASALSDAEFRTSLEAARQGQWNKVSENASDHVLAPYIEYHRIKRNLPDVSAADVRAYATENADSPLSRWIVRHATLTYGAARKWDEVLSLNEYAPADAPGRCIYYRAKLIKDQAAAFDGGRQLWLSGSSRPEQCDDLFKAMLSRGEINEQAIWQRAVLALQAGNRSLSDYLLRKLPAEWKATSRTFRQLRTSPEKLLTLDKIFPDGVERSDMGYAVLAYLVRRQPETVAKLYPQLAEAGVLSQAHLERVGNMLAARSYRFDADERPEIVDQLLSDLGDGNLIGPVLREAIAQSDWTAVLAWTDKVQGSERESGYHMYWRGRALEALGRSEAAHHAYTKAASAREFYGFLAAEKLALPYELKQTKTSLQEGQLEAVADSPAIARIRALWAIGEEGLAADEWNFTLLRHPSDTPVYAELAKQNGWPALAVQATISGRHWNLLEHRFPLAYQDEFSRWAEEYDLDPSLLMSIARRESAFNPHARSPVGARGLMQIMPATAKQVAREKNLVLHDVNEDLMDYRTNIPLGSYYVRSLLERYQGNLIAALAGYNAGPHKVDRWLKDAPVAYDQFIESIPYRETRDYVKAVLAYRVIFSSLKGKEVTAVLDPDERVFAQQLSQADSATPVRN</sequence>